<dbReference type="EMBL" id="PDBW01000001">
    <property type="protein sequence ID" value="PFH03964.1"/>
    <property type="molecule type" value="Genomic_DNA"/>
</dbReference>
<feature type="transmembrane region" description="Helical" evidence="1">
    <location>
        <begin position="162"/>
        <end position="185"/>
    </location>
</feature>
<evidence type="ECO:0000313" key="3">
    <source>
        <dbReference type="Proteomes" id="UP000223596"/>
    </source>
</evidence>
<dbReference type="AlphaFoldDB" id="A0AB36TJ90"/>
<keyword evidence="1" id="KW-1133">Transmembrane helix</keyword>
<gene>
    <name evidence="2" type="ORF">M972_112783</name>
</gene>
<comment type="caution">
    <text evidence="2">The sequence shown here is derived from an EMBL/GenBank/DDBJ whole genome shotgun (WGS) entry which is preliminary data.</text>
</comment>
<sequence>MATITLYAGKINQMPGLINEVKKSVVDYKSELSALRKKTLNINRSVCNLDEVISSIQASSQTQDRKIDSLEKFCSESEKFISEVIRIDEEVAELINKRKENFYKEYYYLKPESEKSGWEKIKDGLKAVAEWCKENWKSIAKIVAAAVVITGLGIAATLTGGILGVILAGAFWGALAGGLIGGSGWRNSRCDKWRIVSGRICGRRFKRSNFRSGDRSGMCRAWCFRSSSREKHPMYEHSGKSDKCYVKGYGSTLVWYGWI</sequence>
<protein>
    <submittedName>
        <fullName evidence="2">Uncharacterized protein</fullName>
    </submittedName>
</protein>
<reference evidence="2 3" key="1">
    <citation type="submission" date="2017-09" db="EMBL/GenBank/DDBJ databases">
        <title>Evaluation of Pacific Biosciences Sequencing Technology to Finishing C. thermocellum Genome Sequences.</title>
        <authorList>
            <person name="Brown S."/>
        </authorList>
    </citation>
    <scope>NUCLEOTIDE SEQUENCE [LARGE SCALE GENOMIC DNA]</scope>
    <source>
        <strain evidence="2 3">AD2</strain>
    </source>
</reference>
<organism evidence="2 3">
    <name type="scientific">Acetivibrio thermocellus AD2</name>
    <dbReference type="NCBI Taxonomy" id="1138384"/>
    <lineage>
        <taxon>Bacteria</taxon>
        <taxon>Bacillati</taxon>
        <taxon>Bacillota</taxon>
        <taxon>Clostridia</taxon>
        <taxon>Eubacteriales</taxon>
        <taxon>Oscillospiraceae</taxon>
        <taxon>Acetivibrio</taxon>
    </lineage>
</organism>
<name>A0AB36TJ90_ACETH</name>
<keyword evidence="1" id="KW-0812">Transmembrane</keyword>
<accession>A0AB36TJ90</accession>
<dbReference type="Proteomes" id="UP000223596">
    <property type="component" value="Unassembled WGS sequence"/>
</dbReference>
<proteinExistence type="predicted"/>
<evidence type="ECO:0000313" key="2">
    <source>
        <dbReference type="EMBL" id="PFH03964.1"/>
    </source>
</evidence>
<feature type="transmembrane region" description="Helical" evidence="1">
    <location>
        <begin position="139"/>
        <end position="156"/>
    </location>
</feature>
<keyword evidence="1" id="KW-0472">Membrane</keyword>
<evidence type="ECO:0000256" key="1">
    <source>
        <dbReference type="SAM" id="Phobius"/>
    </source>
</evidence>